<dbReference type="PANTHER" id="PTHR11538">
    <property type="entry name" value="PHENYLALANYL-TRNA SYNTHETASE"/>
    <property type="match status" value="1"/>
</dbReference>
<name>A0AAV6Y3B2_9LAMI</name>
<feature type="domain" description="25S rRNA (uridine-N(3))-methyltransferase BMT5-like" evidence="1">
    <location>
        <begin position="3"/>
        <end position="70"/>
    </location>
</feature>
<keyword evidence="3" id="KW-1185">Reference proteome</keyword>
<proteinExistence type="predicted"/>
<reference evidence="2" key="1">
    <citation type="submission" date="2019-10" db="EMBL/GenBank/DDBJ databases">
        <authorList>
            <person name="Zhang R."/>
            <person name="Pan Y."/>
            <person name="Wang J."/>
            <person name="Ma R."/>
            <person name="Yu S."/>
        </authorList>
    </citation>
    <scope>NUCLEOTIDE SEQUENCE</scope>
    <source>
        <strain evidence="2">LA-IB0</strain>
        <tissue evidence="2">Leaf</tissue>
    </source>
</reference>
<protein>
    <recommendedName>
        <fullName evidence="1">25S rRNA (uridine-N(3))-methyltransferase BMT5-like domain-containing protein</fullName>
    </recommendedName>
</protein>
<dbReference type="EMBL" id="WHWC01000003">
    <property type="protein sequence ID" value="KAG8385975.1"/>
    <property type="molecule type" value="Genomic_DNA"/>
</dbReference>
<sequence>MYRRHRKLVRGFFKNASSMLWPDGEIHVNHKITAPFSNWKIEELASEYSLILTELDDFKIEHYPDYNNKRGSVQHQLVPFDHRFSECHWIFGRYLNHIEDTFRSISYDVHSCVREALRVGFETYTRAVPESGYIGVLEQLHHLSIMTSQRLRNMLLQLDQQLI</sequence>
<dbReference type="Proteomes" id="UP000826271">
    <property type="component" value="Unassembled WGS sequence"/>
</dbReference>
<dbReference type="Pfam" id="PF10354">
    <property type="entry name" value="BMT5-like"/>
    <property type="match status" value="1"/>
</dbReference>
<comment type="caution">
    <text evidence="2">The sequence shown here is derived from an EMBL/GenBank/DDBJ whole genome shotgun (WGS) entry which is preliminary data.</text>
</comment>
<dbReference type="GO" id="GO:0070042">
    <property type="term" value="F:rRNA (uridine-N3-)-methyltransferase activity"/>
    <property type="evidence" value="ECO:0007669"/>
    <property type="project" value="InterPro"/>
</dbReference>
<dbReference type="PANTHER" id="PTHR11538:SF26">
    <property type="entry name" value="FERREDOXIN-FOLD ANTICODON-BINDING DOMAIN-CONTAINING PROTEIN 1"/>
    <property type="match status" value="1"/>
</dbReference>
<evidence type="ECO:0000313" key="3">
    <source>
        <dbReference type="Proteomes" id="UP000826271"/>
    </source>
</evidence>
<evidence type="ECO:0000313" key="2">
    <source>
        <dbReference type="EMBL" id="KAG8385975.1"/>
    </source>
</evidence>
<dbReference type="InterPro" id="IPR019446">
    <property type="entry name" value="BMT5-like"/>
</dbReference>
<dbReference type="GO" id="GO:0005737">
    <property type="term" value="C:cytoplasm"/>
    <property type="evidence" value="ECO:0007669"/>
    <property type="project" value="TreeGrafter"/>
</dbReference>
<evidence type="ECO:0000259" key="1">
    <source>
        <dbReference type="Pfam" id="PF10354"/>
    </source>
</evidence>
<dbReference type="GO" id="GO:0070475">
    <property type="term" value="P:rRNA base methylation"/>
    <property type="evidence" value="ECO:0007669"/>
    <property type="project" value="InterPro"/>
</dbReference>
<organism evidence="2 3">
    <name type="scientific">Buddleja alternifolia</name>
    <dbReference type="NCBI Taxonomy" id="168488"/>
    <lineage>
        <taxon>Eukaryota</taxon>
        <taxon>Viridiplantae</taxon>
        <taxon>Streptophyta</taxon>
        <taxon>Embryophyta</taxon>
        <taxon>Tracheophyta</taxon>
        <taxon>Spermatophyta</taxon>
        <taxon>Magnoliopsida</taxon>
        <taxon>eudicotyledons</taxon>
        <taxon>Gunneridae</taxon>
        <taxon>Pentapetalae</taxon>
        <taxon>asterids</taxon>
        <taxon>lamiids</taxon>
        <taxon>Lamiales</taxon>
        <taxon>Scrophulariaceae</taxon>
        <taxon>Buddlejeae</taxon>
        <taxon>Buddleja</taxon>
    </lineage>
</organism>
<accession>A0AAV6Y3B2</accession>
<gene>
    <name evidence="2" type="ORF">BUALT_Bualt03G0101000</name>
</gene>
<dbReference type="AlphaFoldDB" id="A0AAV6Y3B2"/>